<gene>
    <name evidence="6" type="ORF">Ana3638_23415</name>
</gene>
<dbReference type="CDD" id="cd06165">
    <property type="entry name" value="Sortase_A"/>
    <property type="match status" value="1"/>
</dbReference>
<dbReference type="InterPro" id="IPR005754">
    <property type="entry name" value="Sortase"/>
</dbReference>
<dbReference type="AlphaFoldDB" id="A0A6P1TQ36"/>
<keyword evidence="3" id="KW-0788">Thiol protease</keyword>
<dbReference type="NCBIfam" id="TIGR01076">
    <property type="entry name" value="sortase_fam"/>
    <property type="match status" value="1"/>
</dbReference>
<evidence type="ECO:0000256" key="5">
    <source>
        <dbReference type="SAM" id="Phobius"/>
    </source>
</evidence>
<evidence type="ECO:0000256" key="4">
    <source>
        <dbReference type="PIRSR" id="PIRSR605754-1"/>
    </source>
</evidence>
<feature type="active site" description="Proton donor/acceptor" evidence="4">
    <location>
        <position position="101"/>
    </location>
</feature>
<dbReference type="GO" id="GO:0006508">
    <property type="term" value="P:proteolysis"/>
    <property type="evidence" value="ECO:0007669"/>
    <property type="project" value="UniProtKB-KW"/>
</dbReference>
<feature type="active site" description="Acyl-thioester intermediate" evidence="4">
    <location>
        <position position="162"/>
    </location>
</feature>
<sequence length="240" mass="26867">MDQKRTQYSIYNFTPEEIKKNILQAEAAEEQSAIEAPDFGTVLSNITVIDRKDVVGAIAISDLKLLLPVLEGTTTSNLMVGATTIKAGQVMGKGNYCLAGHHMKNDELLFGPLLQIKVGSLIQLSDKKTIYTYQVTETRIVPETDLTVLKDQSVPLLSLITCDISGINTDNRFIVIGELVDESNESTDNEYVSQFKHQVNQIKKEEAATKYCFHFWLIIIFVLSLVMQILLIKLSRNQLK</sequence>
<keyword evidence="2" id="KW-0378">Hydrolase</keyword>
<dbReference type="Gene3D" id="2.40.260.10">
    <property type="entry name" value="Sortase"/>
    <property type="match status" value="1"/>
</dbReference>
<evidence type="ECO:0000256" key="2">
    <source>
        <dbReference type="ARBA" id="ARBA00022801"/>
    </source>
</evidence>
<keyword evidence="7" id="KW-1185">Reference proteome</keyword>
<accession>A0A6P1TQ36</accession>
<keyword evidence="5" id="KW-0812">Transmembrane</keyword>
<evidence type="ECO:0000313" key="7">
    <source>
        <dbReference type="Proteomes" id="UP000464314"/>
    </source>
</evidence>
<evidence type="ECO:0000313" key="6">
    <source>
        <dbReference type="EMBL" id="QHQ63360.1"/>
    </source>
</evidence>
<keyword evidence="5" id="KW-0472">Membrane</keyword>
<protein>
    <submittedName>
        <fullName evidence="6">Sortase</fullName>
    </submittedName>
</protein>
<dbReference type="Proteomes" id="UP000464314">
    <property type="component" value="Chromosome"/>
</dbReference>
<dbReference type="Pfam" id="PF04203">
    <property type="entry name" value="Sortase"/>
    <property type="match status" value="1"/>
</dbReference>
<dbReference type="GO" id="GO:0008234">
    <property type="term" value="F:cysteine-type peptidase activity"/>
    <property type="evidence" value="ECO:0007669"/>
    <property type="project" value="UniProtKB-KW"/>
</dbReference>
<organism evidence="6 7">
    <name type="scientific">Anaerocolumna sedimenticola</name>
    <dbReference type="NCBI Taxonomy" id="2696063"/>
    <lineage>
        <taxon>Bacteria</taxon>
        <taxon>Bacillati</taxon>
        <taxon>Bacillota</taxon>
        <taxon>Clostridia</taxon>
        <taxon>Lachnospirales</taxon>
        <taxon>Lachnospiraceae</taxon>
        <taxon>Anaerocolumna</taxon>
    </lineage>
</organism>
<dbReference type="InterPro" id="IPR023365">
    <property type="entry name" value="Sortase_dom-sf"/>
</dbReference>
<reference evidence="6 7" key="1">
    <citation type="submission" date="2020-01" db="EMBL/GenBank/DDBJ databases">
        <title>Genome analysis of Anaerocolumna sp. CBA3638.</title>
        <authorList>
            <person name="Kim J."/>
            <person name="Roh S.W."/>
        </authorList>
    </citation>
    <scope>NUCLEOTIDE SEQUENCE [LARGE SCALE GENOMIC DNA]</scope>
    <source>
        <strain evidence="6 7">CBA3638</strain>
    </source>
</reference>
<dbReference type="RefSeq" id="WP_161840182.1">
    <property type="nucleotide sequence ID" value="NZ_CP048000.1"/>
</dbReference>
<dbReference type="SUPFAM" id="SSF63817">
    <property type="entry name" value="Sortase"/>
    <property type="match status" value="1"/>
</dbReference>
<dbReference type="KEGG" id="anr:Ana3638_23415"/>
<proteinExistence type="predicted"/>
<dbReference type="InterPro" id="IPR042007">
    <property type="entry name" value="Sortase_A"/>
</dbReference>
<keyword evidence="5" id="KW-1133">Transmembrane helix</keyword>
<dbReference type="EMBL" id="CP048000">
    <property type="protein sequence ID" value="QHQ63360.1"/>
    <property type="molecule type" value="Genomic_DNA"/>
</dbReference>
<name>A0A6P1TQ36_9FIRM</name>
<evidence type="ECO:0000256" key="1">
    <source>
        <dbReference type="ARBA" id="ARBA00022670"/>
    </source>
</evidence>
<evidence type="ECO:0000256" key="3">
    <source>
        <dbReference type="ARBA" id="ARBA00022807"/>
    </source>
</evidence>
<feature type="transmembrane region" description="Helical" evidence="5">
    <location>
        <begin position="213"/>
        <end position="232"/>
    </location>
</feature>
<keyword evidence="1" id="KW-0645">Protease</keyword>